<organism evidence="1 2">
    <name type="scientific">Vigna angularis var. angularis</name>
    <dbReference type="NCBI Taxonomy" id="157739"/>
    <lineage>
        <taxon>Eukaryota</taxon>
        <taxon>Viridiplantae</taxon>
        <taxon>Streptophyta</taxon>
        <taxon>Embryophyta</taxon>
        <taxon>Tracheophyta</taxon>
        <taxon>Spermatophyta</taxon>
        <taxon>Magnoliopsida</taxon>
        <taxon>eudicotyledons</taxon>
        <taxon>Gunneridae</taxon>
        <taxon>Pentapetalae</taxon>
        <taxon>rosids</taxon>
        <taxon>fabids</taxon>
        <taxon>Fabales</taxon>
        <taxon>Fabaceae</taxon>
        <taxon>Papilionoideae</taxon>
        <taxon>50 kb inversion clade</taxon>
        <taxon>NPAAA clade</taxon>
        <taxon>indigoferoid/millettioid clade</taxon>
        <taxon>Phaseoleae</taxon>
        <taxon>Vigna</taxon>
    </lineage>
</organism>
<dbReference type="Proteomes" id="UP000291084">
    <property type="component" value="Chromosome 2"/>
</dbReference>
<evidence type="ECO:0000313" key="1">
    <source>
        <dbReference type="EMBL" id="BAT79107.1"/>
    </source>
</evidence>
<accession>A0A0S3RER0</accession>
<sequence length="88" mass="9786">MNPETILCESMIYLEVEESKELLSGPCYNLNDEYKKDSFGSVQRAFNCAHGNAMKLIGNAFGRALWQLLATSRNCHSPVEIAVVSLMS</sequence>
<protein>
    <submittedName>
        <fullName evidence="1">Uncharacterized protein</fullName>
    </submittedName>
</protein>
<evidence type="ECO:0000313" key="2">
    <source>
        <dbReference type="Proteomes" id="UP000291084"/>
    </source>
</evidence>
<name>A0A0S3RER0_PHAAN</name>
<gene>
    <name evidence="1" type="primary">Vigan.02G192700</name>
    <name evidence="1" type="ORF">VIGAN_02192700</name>
</gene>
<dbReference type="EMBL" id="AP015035">
    <property type="protein sequence ID" value="BAT79107.1"/>
    <property type="molecule type" value="Genomic_DNA"/>
</dbReference>
<reference evidence="1 2" key="1">
    <citation type="journal article" date="2015" name="Sci. Rep.">
        <title>The power of single molecule real-time sequencing technology in the de novo assembly of a eukaryotic genome.</title>
        <authorList>
            <person name="Sakai H."/>
            <person name="Naito K."/>
            <person name="Ogiso-Tanaka E."/>
            <person name="Takahashi Y."/>
            <person name="Iseki K."/>
            <person name="Muto C."/>
            <person name="Satou K."/>
            <person name="Teruya K."/>
            <person name="Shiroma A."/>
            <person name="Shimoji M."/>
            <person name="Hirano T."/>
            <person name="Itoh T."/>
            <person name="Kaga A."/>
            <person name="Tomooka N."/>
        </authorList>
    </citation>
    <scope>NUCLEOTIDE SEQUENCE [LARGE SCALE GENOMIC DNA]</scope>
    <source>
        <strain evidence="2">cv. Shumari</strain>
    </source>
</reference>
<proteinExistence type="predicted"/>
<dbReference type="AlphaFoldDB" id="A0A0S3RER0"/>
<keyword evidence="2" id="KW-1185">Reference proteome</keyword>